<evidence type="ECO:0000256" key="1">
    <source>
        <dbReference type="SAM" id="Coils"/>
    </source>
</evidence>
<evidence type="ECO:0000313" key="5">
    <source>
        <dbReference type="Proteomes" id="UP001460270"/>
    </source>
</evidence>
<comment type="caution">
    <text evidence="4">The sequence shown here is derived from an EMBL/GenBank/DDBJ whole genome shotgun (WGS) entry which is preliminary data.</text>
</comment>
<proteinExistence type="predicted"/>
<keyword evidence="5" id="KW-1185">Reference proteome</keyword>
<feature type="coiled-coil region" evidence="1">
    <location>
        <begin position="36"/>
        <end position="70"/>
    </location>
</feature>
<feature type="chain" id="PRO_5043575605" evidence="3">
    <location>
        <begin position="18"/>
        <end position="134"/>
    </location>
</feature>
<feature type="region of interest" description="Disordered" evidence="2">
    <location>
        <begin position="113"/>
        <end position="134"/>
    </location>
</feature>
<protein>
    <submittedName>
        <fullName evidence="4">Uncharacterized protein</fullName>
    </submittedName>
</protein>
<name>A0AAW0N788_9GOBI</name>
<dbReference type="EMBL" id="JBBPFD010000017">
    <property type="protein sequence ID" value="KAK7890937.1"/>
    <property type="molecule type" value="Genomic_DNA"/>
</dbReference>
<evidence type="ECO:0000313" key="4">
    <source>
        <dbReference type="EMBL" id="KAK7890937.1"/>
    </source>
</evidence>
<evidence type="ECO:0000256" key="2">
    <source>
        <dbReference type="SAM" id="MobiDB-lite"/>
    </source>
</evidence>
<dbReference type="AlphaFoldDB" id="A0AAW0N788"/>
<reference evidence="5" key="1">
    <citation type="submission" date="2024-04" db="EMBL/GenBank/DDBJ databases">
        <title>Salinicola lusitanus LLJ914,a marine bacterium isolated from the Okinawa Trough.</title>
        <authorList>
            <person name="Li J."/>
        </authorList>
    </citation>
    <scope>NUCLEOTIDE SEQUENCE [LARGE SCALE GENOMIC DNA]</scope>
</reference>
<gene>
    <name evidence="4" type="ORF">WMY93_022900</name>
</gene>
<keyword evidence="1" id="KW-0175">Coiled coil</keyword>
<dbReference type="InterPro" id="IPR004244">
    <property type="entry name" value="Transposase_22"/>
</dbReference>
<feature type="signal peptide" evidence="3">
    <location>
        <begin position="1"/>
        <end position="17"/>
    </location>
</feature>
<accession>A0AAW0N788</accession>
<evidence type="ECO:0000256" key="3">
    <source>
        <dbReference type="SAM" id="SignalP"/>
    </source>
</evidence>
<dbReference type="PANTHER" id="PTHR11505">
    <property type="entry name" value="L1 TRANSPOSABLE ELEMENT-RELATED"/>
    <property type="match status" value="1"/>
</dbReference>
<sequence>MLIILLMQIWMKFHFLAIKQLLDSMGEHVGLLEQRVGKNEDNVHELQVKIEKLEKQNVYLLEKVDDLENRSRASNLHFIGIPEAAEGRDVLGFMTQLIPQLLGRENFPFPPTIERAHRSPTITPLSGFAGARGD</sequence>
<dbReference type="Proteomes" id="UP001460270">
    <property type="component" value="Unassembled WGS sequence"/>
</dbReference>
<dbReference type="Gene3D" id="3.30.70.1820">
    <property type="entry name" value="L1 transposable element, RRM domain"/>
    <property type="match status" value="1"/>
</dbReference>
<keyword evidence="3" id="KW-0732">Signal</keyword>
<organism evidence="4 5">
    <name type="scientific">Mugilogobius chulae</name>
    <name type="common">yellowstripe goby</name>
    <dbReference type="NCBI Taxonomy" id="88201"/>
    <lineage>
        <taxon>Eukaryota</taxon>
        <taxon>Metazoa</taxon>
        <taxon>Chordata</taxon>
        <taxon>Craniata</taxon>
        <taxon>Vertebrata</taxon>
        <taxon>Euteleostomi</taxon>
        <taxon>Actinopterygii</taxon>
        <taxon>Neopterygii</taxon>
        <taxon>Teleostei</taxon>
        <taxon>Neoteleostei</taxon>
        <taxon>Acanthomorphata</taxon>
        <taxon>Gobiaria</taxon>
        <taxon>Gobiiformes</taxon>
        <taxon>Gobioidei</taxon>
        <taxon>Gobiidae</taxon>
        <taxon>Gobionellinae</taxon>
        <taxon>Mugilogobius</taxon>
    </lineage>
</organism>